<evidence type="ECO:0000313" key="12">
    <source>
        <dbReference type="Proteomes" id="UP001159405"/>
    </source>
</evidence>
<evidence type="ECO:0000256" key="2">
    <source>
        <dbReference type="ARBA" id="ARBA00022729"/>
    </source>
</evidence>
<feature type="domain" description="Sushi" evidence="10">
    <location>
        <begin position="1660"/>
        <end position="1721"/>
    </location>
</feature>
<dbReference type="PROSITE" id="PS01286">
    <property type="entry name" value="FA58C_2"/>
    <property type="match status" value="1"/>
</dbReference>
<name>A0ABN8Q1P5_9CNID</name>
<feature type="region of interest" description="Disordered" evidence="7">
    <location>
        <begin position="30"/>
        <end position="57"/>
    </location>
</feature>
<feature type="domain" description="Sushi" evidence="10">
    <location>
        <begin position="1150"/>
        <end position="1206"/>
    </location>
</feature>
<feature type="domain" description="Sushi" evidence="10">
    <location>
        <begin position="178"/>
        <end position="234"/>
    </location>
</feature>
<evidence type="ECO:0000256" key="4">
    <source>
        <dbReference type="ARBA" id="ARBA00023157"/>
    </source>
</evidence>
<feature type="domain" description="Sushi" evidence="10">
    <location>
        <begin position="1543"/>
        <end position="1599"/>
    </location>
</feature>
<feature type="domain" description="Sushi" evidence="10">
    <location>
        <begin position="1430"/>
        <end position="1486"/>
    </location>
</feature>
<dbReference type="Gene3D" id="2.10.25.10">
    <property type="entry name" value="Laminin"/>
    <property type="match status" value="1"/>
</dbReference>
<dbReference type="SMART" id="SM00179">
    <property type="entry name" value="EGF_CA"/>
    <property type="match status" value="1"/>
</dbReference>
<dbReference type="PROSITE" id="PS00010">
    <property type="entry name" value="ASX_HYDROXYL"/>
    <property type="match status" value="1"/>
</dbReference>
<dbReference type="InterPro" id="IPR018097">
    <property type="entry name" value="EGF_Ca-bd_CS"/>
</dbReference>
<evidence type="ECO:0000256" key="1">
    <source>
        <dbReference type="ARBA" id="ARBA00022536"/>
    </source>
</evidence>
<dbReference type="InterPro" id="IPR000742">
    <property type="entry name" value="EGF"/>
</dbReference>
<accession>A0ABN8Q1P5</accession>
<feature type="domain" description="Sushi" evidence="10">
    <location>
        <begin position="290"/>
        <end position="346"/>
    </location>
</feature>
<dbReference type="PROSITE" id="PS01186">
    <property type="entry name" value="EGF_2"/>
    <property type="match status" value="1"/>
</dbReference>
<dbReference type="Gene3D" id="2.60.120.260">
    <property type="entry name" value="Galactose-binding domain-like"/>
    <property type="match status" value="1"/>
</dbReference>
<feature type="domain" description="Sushi" evidence="10">
    <location>
        <begin position="1722"/>
        <end position="1779"/>
    </location>
</feature>
<feature type="domain" description="Sushi" evidence="10">
    <location>
        <begin position="1845"/>
        <end position="1902"/>
    </location>
</feature>
<feature type="domain" description="Sushi" evidence="10">
    <location>
        <begin position="583"/>
        <end position="632"/>
    </location>
</feature>
<feature type="domain" description="Sushi" evidence="10">
    <location>
        <begin position="2018"/>
        <end position="2074"/>
    </location>
</feature>
<dbReference type="InterPro" id="IPR049883">
    <property type="entry name" value="NOTCH1_EGF-like"/>
</dbReference>
<dbReference type="PROSITE" id="PS50923">
    <property type="entry name" value="SUSHI"/>
    <property type="match status" value="25"/>
</dbReference>
<feature type="domain" description="F5/8 type C" evidence="8">
    <location>
        <begin position="24"/>
        <end position="174"/>
    </location>
</feature>
<feature type="domain" description="Sushi" evidence="10">
    <location>
        <begin position="1374"/>
        <end position="1429"/>
    </location>
</feature>
<dbReference type="PROSITE" id="PS50026">
    <property type="entry name" value="EGF_3"/>
    <property type="match status" value="1"/>
</dbReference>
<keyword evidence="4 6" id="KW-1015">Disulfide bond</keyword>
<feature type="domain" description="Sushi" evidence="10">
    <location>
        <begin position="1038"/>
        <end position="1094"/>
    </location>
</feature>
<evidence type="ECO:0000259" key="9">
    <source>
        <dbReference type="PROSITE" id="PS50026"/>
    </source>
</evidence>
<dbReference type="SMART" id="SM00181">
    <property type="entry name" value="EGF"/>
    <property type="match status" value="1"/>
</dbReference>
<dbReference type="CDD" id="cd00054">
    <property type="entry name" value="EGF_CA"/>
    <property type="match status" value="1"/>
</dbReference>
<dbReference type="InterPro" id="IPR051277">
    <property type="entry name" value="SEZ6_CSMD_C4BPB_Regulators"/>
</dbReference>
<dbReference type="CDD" id="cd00033">
    <property type="entry name" value="CCP"/>
    <property type="match status" value="30"/>
</dbReference>
<evidence type="ECO:0000259" key="10">
    <source>
        <dbReference type="PROSITE" id="PS50923"/>
    </source>
</evidence>
<evidence type="ECO:0000313" key="11">
    <source>
        <dbReference type="EMBL" id="CAH3155385.1"/>
    </source>
</evidence>
<feature type="domain" description="Sushi" evidence="10">
    <location>
        <begin position="770"/>
        <end position="826"/>
    </location>
</feature>
<comment type="caution">
    <text evidence="5">Lacks conserved residue(s) required for the propagation of feature annotation.</text>
</comment>
<feature type="domain" description="Sushi" evidence="10">
    <location>
        <begin position="827"/>
        <end position="882"/>
    </location>
</feature>
<dbReference type="Gene3D" id="2.10.70.10">
    <property type="entry name" value="Complement Module, domain 1"/>
    <property type="match status" value="32"/>
</dbReference>
<gene>
    <name evidence="11" type="ORF">PLOB_00001526</name>
</gene>
<dbReference type="Pfam" id="PF00084">
    <property type="entry name" value="Sushi"/>
    <property type="match status" value="32"/>
</dbReference>
<feature type="domain" description="Sushi" evidence="10">
    <location>
        <begin position="1487"/>
        <end position="1542"/>
    </location>
</feature>
<keyword evidence="1 5" id="KW-0245">EGF-like domain</keyword>
<comment type="caution">
    <text evidence="11">The sequence shown here is derived from an EMBL/GenBank/DDBJ whole genome shotgun (WGS) entry which is preliminary data.</text>
</comment>
<dbReference type="InterPro" id="IPR008979">
    <property type="entry name" value="Galactose-bd-like_sf"/>
</dbReference>
<feature type="disulfide bond" evidence="6">
    <location>
        <begin position="1988"/>
        <end position="2015"/>
    </location>
</feature>
<feature type="domain" description="Sushi" evidence="10">
    <location>
        <begin position="938"/>
        <end position="997"/>
    </location>
</feature>
<feature type="disulfide bond" evidence="6">
    <location>
        <begin position="940"/>
        <end position="983"/>
    </location>
</feature>
<feature type="domain" description="Sushi" evidence="10">
    <location>
        <begin position="1903"/>
        <end position="1958"/>
    </location>
</feature>
<dbReference type="SUPFAM" id="SSF49785">
    <property type="entry name" value="Galactose-binding domain-like"/>
    <property type="match status" value="1"/>
</dbReference>
<feature type="domain" description="Sushi" evidence="10">
    <location>
        <begin position="1095"/>
        <end position="1148"/>
    </location>
</feature>
<dbReference type="PROSITE" id="PS50022">
    <property type="entry name" value="FA58C_3"/>
    <property type="match status" value="1"/>
</dbReference>
<feature type="domain" description="Sushi" evidence="10">
    <location>
        <begin position="402"/>
        <end position="458"/>
    </location>
</feature>
<keyword evidence="12" id="KW-1185">Reference proteome</keyword>
<evidence type="ECO:0000259" key="8">
    <source>
        <dbReference type="PROSITE" id="PS50022"/>
    </source>
</evidence>
<evidence type="ECO:0000256" key="6">
    <source>
        <dbReference type="PROSITE-ProRule" id="PRU00302"/>
    </source>
</evidence>
<sequence>MDDFFRIVFYTILSFHHTWSRDDCNHPLGMSESDKRIPDESITSSSKLSSDHAPSNARLDGPRAWCSALDDNSPYIQIRFVKEKFITAIETQGSAPDNSWSTKYDVRYLKKGKWTIHKEGLTGNRHPNRLQKNSFKATEQFRTNSIRIYPKEPFRKFPKLTPKVPCLRLELYGCTAPAICKDPGIPQHGIRQGNDFEHGIAVNFTCNAGFTLVGSKSIKCHNGIWSSGLPQCQTTCRNPGVPQNGRRRGNTFIDGDSVEFSCDANYTLIGSSVIRCIKGVWSSTVPTCKASCPDPGVPQNGQRIGTSFGDGKHLQFSCSSGYWLVGSQLIVCNEGKWSNDIPTCKAMCRNPGIPRNGIRIGDDFGDGQMVAYQCDSKFDLFGSSTSFCIAGEWNSTRPTCKASCSDPGVPKHGQRIGSNFGHGNKVTFVCPPQYSLEGSHSMTCHDGKWTSTLPVCKASCKDPGRPKNGVRHGNEFGHNKRISFSCQPAFQIIGSSAAVCINGKWSASVPRCIAICPDPGVPANGSRIGDNFLDGQTVAFRCNQGHTLTGSQVLRCVAGKWNGVSPKCKASCPNPVVPSNGRVLNSRPGQSSDFRHGKTVKFVCQSPFTLRGARSITCNDGRWSGKIPVCTGIVYMSLIDAFPEQLAHRRYFYYYFLAICNDPGTPQNGAKHGRNFESGSTVNFTCNAGYTLVGSKTIECRSGRWSSNSPHCKKTCSDPGAPLNGLRIGSNFSHGKTVNFLCLHGFTLRGLSSITCIDGGWSGKNPVCSANCKDPGIPKHGERKGNSFDHGKTLNFSCNVGYTLVGDKIIECREGIWSAQSPLCKTSCKDPGRPKNGVRHGNEFGHNKRISFSCQPAFQMIGSSAAVCINGKWSASVPRCIAICPDPGVPANGSRIGDNFLDDQTVAFRCDQGHTLIGSQVLRCVAGKWNGVSPKCKASCPNPVVPSNGRVLNSRPGLSRHGDRVKYACNSGFRLEGTSTIRCNNGKWKPSAPLCKDVNECIEGLSNCHANANCKNTAGSFTCECKTGWAGSGRICSKLCQDPGIPPNGARRGNDFRDGKRLSFTCNNGYTLIGSRAITCSEGKWNSATPQCKKTCADPGALQNGRRIGSDFRHGKTVKFVCQSPFTLRGARSITCNDGRWSGKIPVCTAICNDPGTPQNGAKHGRNFESGSTVNFTCNAGYTLVGSKTIECRSGRWSLNSPHCKKTCSDPGAPLNGLRIGSNFSHGKTVNFLCLHGFTLRGLSSITCIDGGWSGKNPVCSANCKDPGIPKHGERKGNSFDHGKTLSFSCNVGYTLVGDKIIECREGIWSAQSPLCKKTCRDPGTLQNSRRIGSDLRHGKTIKFLCLHGFTLRGVSSITCNDGKWSSENPVCSASCKDPGIPEHGGRKGSSFDHGKTLSFSCNVGYTLIGAQTIECREGIWSARLPLCKKSCTNPGAPQNGHRSGSDFRHGKKVTFTCQRGFILRGIRSITCNDGTWNGNVPVCRAICKIPSILKNGAISTDNFDNEGIIELSCHHGYKLSGSRVLQCISGQWNDSIPQCLKDTCPSPPTIAHGSHNGNDFTSGTSVTFSCNKQYVLEGSATIRCVHRQWIGQVPVCRAPCQAPKVPANGFVFGDNLQHHSHVQFWCVKGFVLRGSSSIQCKDGQWGAPFPVCEAGPSPDSCRKPPVPPNAVVVPLQAQRQWFNDNERVYYKCISGYSPSGFPIRRCSKGVWSRLSFRCNAISCGHPGVPVHGKINSYVFSYKSSVEYSCNPGYTIVGPRKRVCQANQTWTGSLPRCIRPSPDSCRKPPVPPNAVMLPLQAQRQWFNDNERVYYKCISGYSPSGFPIRRCNKGVWSRLSFRCNAISCGHPGVPVHGKINSYVFSYNSSVEYSCNPGYTIVGPKKRVCQANQTWTGSLPRCIREYCSRLPIPAYGEKVTETPTSVSFRCIGREYKLVGSSTRTCQDNGRWSGQQPSCQLISCVDPGTPSNGARTIRGGFIYLGSVQFTCRKNYELDGVSRIYCKINGNWSRPLPKCVLVSCTNPGKLRNGRVIGRDFSNDATVRFKCNSRYRLVGAKKITCRNGQWSNKNPKCQLRKKRFG</sequence>
<evidence type="ECO:0000256" key="5">
    <source>
        <dbReference type="PROSITE-ProRule" id="PRU00076"/>
    </source>
</evidence>
<dbReference type="InterPro" id="IPR035976">
    <property type="entry name" value="Sushi/SCR/CCP_sf"/>
</dbReference>
<dbReference type="PANTHER" id="PTHR45656">
    <property type="entry name" value="PROTEIN CBR-CLEC-78"/>
    <property type="match status" value="1"/>
</dbReference>
<dbReference type="SMART" id="SM00032">
    <property type="entry name" value="CCP"/>
    <property type="match status" value="32"/>
</dbReference>
<dbReference type="InterPro" id="IPR000152">
    <property type="entry name" value="EGF-type_Asp/Asn_hydroxyl_site"/>
</dbReference>
<organism evidence="11 12">
    <name type="scientific">Porites lobata</name>
    <dbReference type="NCBI Taxonomy" id="104759"/>
    <lineage>
        <taxon>Eukaryota</taxon>
        <taxon>Metazoa</taxon>
        <taxon>Cnidaria</taxon>
        <taxon>Anthozoa</taxon>
        <taxon>Hexacorallia</taxon>
        <taxon>Scleractinia</taxon>
        <taxon>Fungiina</taxon>
        <taxon>Poritidae</taxon>
        <taxon>Porites</taxon>
    </lineage>
</organism>
<dbReference type="Pfam" id="PF00754">
    <property type="entry name" value="F5_F8_type_C"/>
    <property type="match status" value="1"/>
</dbReference>
<dbReference type="SUPFAM" id="SSF57196">
    <property type="entry name" value="EGF/Laminin"/>
    <property type="match status" value="1"/>
</dbReference>
<reference evidence="11 12" key="1">
    <citation type="submission" date="2022-05" db="EMBL/GenBank/DDBJ databases">
        <authorList>
            <consortium name="Genoscope - CEA"/>
            <person name="William W."/>
        </authorList>
    </citation>
    <scope>NUCLEOTIDE SEQUENCE [LARGE SCALE GENOMIC DNA]</scope>
</reference>
<dbReference type="PROSITE" id="PS01187">
    <property type="entry name" value="EGF_CA"/>
    <property type="match status" value="1"/>
</dbReference>
<dbReference type="Pfam" id="PF07645">
    <property type="entry name" value="EGF_CA"/>
    <property type="match status" value="1"/>
</dbReference>
<evidence type="ECO:0000256" key="3">
    <source>
        <dbReference type="ARBA" id="ARBA00022737"/>
    </source>
</evidence>
<dbReference type="SUPFAM" id="SSF57535">
    <property type="entry name" value="Complement control module/SCR domain"/>
    <property type="match status" value="32"/>
</dbReference>
<dbReference type="InterPro" id="IPR001881">
    <property type="entry name" value="EGF-like_Ca-bd_dom"/>
</dbReference>
<feature type="domain" description="Sushi" evidence="10">
    <location>
        <begin position="1262"/>
        <end position="1318"/>
    </location>
</feature>
<feature type="domain" description="Sushi" evidence="10">
    <location>
        <begin position="1783"/>
        <end position="1844"/>
    </location>
</feature>
<feature type="domain" description="Sushi" evidence="10">
    <location>
        <begin position="514"/>
        <end position="570"/>
    </location>
</feature>
<feature type="domain" description="Sushi" evidence="10">
    <location>
        <begin position="658"/>
        <end position="714"/>
    </location>
</feature>
<feature type="disulfide bond" evidence="6">
    <location>
        <begin position="1873"/>
        <end position="1900"/>
    </location>
</feature>
<dbReference type="Proteomes" id="UP001159405">
    <property type="component" value="Unassembled WGS sequence"/>
</dbReference>
<dbReference type="InterPro" id="IPR000421">
    <property type="entry name" value="FA58C"/>
</dbReference>
<protein>
    <submittedName>
        <fullName evidence="11">Uncharacterized protein</fullName>
    </submittedName>
</protein>
<feature type="domain" description="Sushi" evidence="10">
    <location>
        <begin position="1600"/>
        <end position="1655"/>
    </location>
</feature>
<dbReference type="EMBL" id="CALNXK010000101">
    <property type="protein sequence ID" value="CAH3155385.1"/>
    <property type="molecule type" value="Genomic_DNA"/>
</dbReference>
<keyword evidence="3" id="KW-0677">Repeat</keyword>
<keyword evidence="6" id="KW-0768">Sushi</keyword>
<feature type="disulfide bond" evidence="6">
    <location>
        <begin position="1750"/>
        <end position="1777"/>
    </location>
</feature>
<feature type="domain" description="Sushi" evidence="10">
    <location>
        <begin position="1959"/>
        <end position="2017"/>
    </location>
</feature>
<evidence type="ECO:0000256" key="7">
    <source>
        <dbReference type="SAM" id="MobiDB-lite"/>
    </source>
</evidence>
<proteinExistence type="predicted"/>
<dbReference type="PANTHER" id="PTHR45656:SF4">
    <property type="entry name" value="PROTEIN CBR-CLEC-78"/>
    <property type="match status" value="1"/>
</dbReference>
<keyword evidence="2" id="KW-0732">Signal</keyword>
<feature type="domain" description="EGF-like" evidence="9">
    <location>
        <begin position="997"/>
        <end position="1037"/>
    </location>
</feature>
<dbReference type="InterPro" id="IPR000436">
    <property type="entry name" value="Sushi_SCR_CCP_dom"/>
</dbReference>